<dbReference type="EMBL" id="JAAGAX010000003">
    <property type="protein sequence ID" value="KAF2321084.1"/>
    <property type="molecule type" value="Genomic_DNA"/>
</dbReference>
<comment type="similarity">
    <text evidence="1">Belongs to the UDP-glycosyltransferase family.</text>
</comment>
<comment type="caution">
    <text evidence="3">The sequence shown here is derived from an EMBL/GenBank/DDBJ whole genome shotgun (WGS) entry which is preliminary data.</text>
</comment>
<sequence length="154" mass="17475">MHGHEEKKHLDKQRNTMLLYRFHALNGHKEKKTIEKVYNASLDIPCFESYIVTAGVPIVTWSVEAEQFYSEKLVIQVLKIGISVGVQQWTMYGDSIKSEFIKKAANRITEGSEAEEMRSKAMAFGKMARKAAEEGGSSRSNLNSLIEELKLNHN</sequence>
<dbReference type="AlphaFoldDB" id="A0A6A6N6X9"/>
<keyword evidence="2" id="KW-0808">Transferase</keyword>
<keyword evidence="2" id="KW-0328">Glycosyltransferase</keyword>
<keyword evidence="4" id="KW-1185">Reference proteome</keyword>
<dbReference type="Gene3D" id="3.40.50.2000">
    <property type="entry name" value="Glycogen Phosphorylase B"/>
    <property type="match status" value="2"/>
</dbReference>
<evidence type="ECO:0000313" key="3">
    <source>
        <dbReference type="EMBL" id="KAF2321084.1"/>
    </source>
</evidence>
<protein>
    <submittedName>
        <fullName evidence="3">Uncharacterized protein</fullName>
    </submittedName>
</protein>
<dbReference type="PANTHER" id="PTHR48047">
    <property type="entry name" value="GLYCOSYLTRANSFERASE"/>
    <property type="match status" value="1"/>
</dbReference>
<evidence type="ECO:0000313" key="4">
    <source>
        <dbReference type="Proteomes" id="UP000467840"/>
    </source>
</evidence>
<reference evidence="3 4" key="1">
    <citation type="journal article" date="2020" name="Mol. Plant">
        <title>The Chromosome-Based Rubber Tree Genome Provides New Insights into Spurge Genome Evolution and Rubber Biosynthesis.</title>
        <authorList>
            <person name="Liu J."/>
            <person name="Shi C."/>
            <person name="Shi C.C."/>
            <person name="Li W."/>
            <person name="Zhang Q.J."/>
            <person name="Zhang Y."/>
            <person name="Li K."/>
            <person name="Lu H.F."/>
            <person name="Shi C."/>
            <person name="Zhu S.T."/>
            <person name="Xiao Z.Y."/>
            <person name="Nan H."/>
            <person name="Yue Y."/>
            <person name="Zhu X.G."/>
            <person name="Wu Y."/>
            <person name="Hong X.N."/>
            <person name="Fan G.Y."/>
            <person name="Tong Y."/>
            <person name="Zhang D."/>
            <person name="Mao C.L."/>
            <person name="Liu Y.L."/>
            <person name="Hao S.J."/>
            <person name="Liu W.Q."/>
            <person name="Lv M.Q."/>
            <person name="Zhang H.B."/>
            <person name="Liu Y."/>
            <person name="Hu-Tang G.R."/>
            <person name="Wang J.P."/>
            <person name="Wang J.H."/>
            <person name="Sun Y.H."/>
            <person name="Ni S.B."/>
            <person name="Chen W.B."/>
            <person name="Zhang X.C."/>
            <person name="Jiao Y.N."/>
            <person name="Eichler E.E."/>
            <person name="Li G.H."/>
            <person name="Liu X."/>
            <person name="Gao L.Z."/>
        </authorList>
    </citation>
    <scope>NUCLEOTIDE SEQUENCE [LARGE SCALE GENOMIC DNA]</scope>
    <source>
        <strain evidence="4">cv. GT1</strain>
        <tissue evidence="3">Leaf</tissue>
    </source>
</reference>
<evidence type="ECO:0000256" key="2">
    <source>
        <dbReference type="ARBA" id="ARBA00022676"/>
    </source>
</evidence>
<dbReference type="GO" id="GO:0035251">
    <property type="term" value="F:UDP-glucosyltransferase activity"/>
    <property type="evidence" value="ECO:0007669"/>
    <property type="project" value="TreeGrafter"/>
</dbReference>
<accession>A0A6A6N6X9</accession>
<dbReference type="PANTHER" id="PTHR48047:SF45">
    <property type="entry name" value="SCOPOLETIN GLUCOSYLTRANSFERASE-LIKE"/>
    <property type="match status" value="1"/>
</dbReference>
<dbReference type="Proteomes" id="UP000467840">
    <property type="component" value="Chromosome 10"/>
</dbReference>
<gene>
    <name evidence="3" type="ORF">GH714_033724</name>
</gene>
<evidence type="ECO:0000256" key="1">
    <source>
        <dbReference type="ARBA" id="ARBA00009995"/>
    </source>
</evidence>
<proteinExistence type="inferred from homology"/>
<organism evidence="3 4">
    <name type="scientific">Hevea brasiliensis</name>
    <name type="common">Para rubber tree</name>
    <name type="synonym">Siphonia brasiliensis</name>
    <dbReference type="NCBI Taxonomy" id="3981"/>
    <lineage>
        <taxon>Eukaryota</taxon>
        <taxon>Viridiplantae</taxon>
        <taxon>Streptophyta</taxon>
        <taxon>Embryophyta</taxon>
        <taxon>Tracheophyta</taxon>
        <taxon>Spermatophyta</taxon>
        <taxon>Magnoliopsida</taxon>
        <taxon>eudicotyledons</taxon>
        <taxon>Gunneridae</taxon>
        <taxon>Pentapetalae</taxon>
        <taxon>rosids</taxon>
        <taxon>fabids</taxon>
        <taxon>Malpighiales</taxon>
        <taxon>Euphorbiaceae</taxon>
        <taxon>Crotonoideae</taxon>
        <taxon>Micrandreae</taxon>
        <taxon>Hevea</taxon>
    </lineage>
</organism>
<dbReference type="SUPFAM" id="SSF53756">
    <property type="entry name" value="UDP-Glycosyltransferase/glycogen phosphorylase"/>
    <property type="match status" value="1"/>
</dbReference>
<name>A0A6A6N6X9_HEVBR</name>